<dbReference type="EMBL" id="LR797516">
    <property type="protein sequence ID" value="CAB4222205.1"/>
    <property type="molecule type" value="Genomic_DNA"/>
</dbReference>
<reference evidence="1" key="1">
    <citation type="submission" date="2020-05" db="EMBL/GenBank/DDBJ databases">
        <authorList>
            <person name="Chiriac C."/>
            <person name="Salcher M."/>
            <person name="Ghai R."/>
            <person name="Kavagutti S V."/>
        </authorList>
    </citation>
    <scope>NUCLEOTIDE SEQUENCE</scope>
</reference>
<gene>
    <name evidence="1" type="ORF">UFOVP1659_1</name>
</gene>
<sequence length="33" mass="3971">WLEVLDAQLVEAAVWRPEDLDYIARRLHKDLHV</sequence>
<feature type="non-terminal residue" evidence="1">
    <location>
        <position position="1"/>
    </location>
</feature>
<evidence type="ECO:0000313" key="1">
    <source>
        <dbReference type="EMBL" id="CAB4222205.1"/>
    </source>
</evidence>
<name>A0A6J5T385_9CAUD</name>
<proteinExistence type="predicted"/>
<accession>A0A6J5T385</accession>
<protein>
    <submittedName>
        <fullName evidence="1">Uncharacterized protein</fullName>
    </submittedName>
</protein>
<organism evidence="1">
    <name type="scientific">uncultured Caudovirales phage</name>
    <dbReference type="NCBI Taxonomy" id="2100421"/>
    <lineage>
        <taxon>Viruses</taxon>
        <taxon>Duplodnaviria</taxon>
        <taxon>Heunggongvirae</taxon>
        <taxon>Uroviricota</taxon>
        <taxon>Caudoviricetes</taxon>
        <taxon>Peduoviridae</taxon>
        <taxon>Maltschvirus</taxon>
        <taxon>Maltschvirus maltsch</taxon>
    </lineage>
</organism>